<protein>
    <submittedName>
        <fullName evidence="9">MFS general substrate transporter</fullName>
    </submittedName>
</protein>
<dbReference type="Proteomes" id="UP000275078">
    <property type="component" value="Unassembled WGS sequence"/>
</dbReference>
<evidence type="ECO:0000256" key="7">
    <source>
        <dbReference type="SAM" id="MobiDB-lite"/>
    </source>
</evidence>
<evidence type="ECO:0000256" key="3">
    <source>
        <dbReference type="ARBA" id="ARBA00022448"/>
    </source>
</evidence>
<feature type="transmembrane region" description="Helical" evidence="8">
    <location>
        <begin position="314"/>
        <end position="336"/>
    </location>
</feature>
<dbReference type="STRING" id="1160509.A0A3N4IUI6"/>
<proteinExistence type="inferred from homology"/>
<dbReference type="Pfam" id="PF07690">
    <property type="entry name" value="MFS_1"/>
    <property type="match status" value="1"/>
</dbReference>
<gene>
    <name evidence="9" type="ORF">BJ508DRAFT_368799</name>
</gene>
<feature type="region of interest" description="Disordered" evidence="7">
    <location>
        <begin position="30"/>
        <end position="56"/>
    </location>
</feature>
<dbReference type="PANTHER" id="PTHR11360:SF224">
    <property type="entry name" value="MAJOR FACILITATOR SUPERFAMILY (MFS) PROFILE DOMAIN-CONTAINING PROTEIN-RELATED"/>
    <property type="match status" value="1"/>
</dbReference>
<dbReference type="GO" id="GO:0022857">
    <property type="term" value="F:transmembrane transporter activity"/>
    <property type="evidence" value="ECO:0007669"/>
    <property type="project" value="InterPro"/>
</dbReference>
<name>A0A3N4IUI6_ASCIM</name>
<dbReference type="SUPFAM" id="SSF103473">
    <property type="entry name" value="MFS general substrate transporter"/>
    <property type="match status" value="1"/>
</dbReference>
<dbReference type="EMBL" id="ML119654">
    <property type="protein sequence ID" value="RPA85254.1"/>
    <property type="molecule type" value="Genomic_DNA"/>
</dbReference>
<comment type="subcellular location">
    <subcellularLocation>
        <location evidence="1">Membrane</location>
        <topology evidence="1">Multi-pass membrane protein</topology>
    </subcellularLocation>
</comment>
<feature type="transmembrane region" description="Helical" evidence="8">
    <location>
        <begin position="443"/>
        <end position="464"/>
    </location>
</feature>
<comment type="similarity">
    <text evidence="2">Belongs to the major facilitator superfamily. Monocarboxylate porter (TC 2.A.1.13) family.</text>
</comment>
<feature type="transmembrane region" description="Helical" evidence="8">
    <location>
        <begin position="279"/>
        <end position="302"/>
    </location>
</feature>
<dbReference type="InterPro" id="IPR011701">
    <property type="entry name" value="MFS"/>
</dbReference>
<feature type="transmembrane region" description="Helical" evidence="8">
    <location>
        <begin position="229"/>
        <end position="249"/>
    </location>
</feature>
<evidence type="ECO:0000313" key="10">
    <source>
        <dbReference type="Proteomes" id="UP000275078"/>
    </source>
</evidence>
<accession>A0A3N4IUI6</accession>
<evidence type="ECO:0000256" key="5">
    <source>
        <dbReference type="ARBA" id="ARBA00022989"/>
    </source>
</evidence>
<dbReference type="OrthoDB" id="5667at2759"/>
<dbReference type="GO" id="GO:0016020">
    <property type="term" value="C:membrane"/>
    <property type="evidence" value="ECO:0007669"/>
    <property type="project" value="UniProtKB-SubCell"/>
</dbReference>
<feature type="transmembrane region" description="Helical" evidence="8">
    <location>
        <begin position="343"/>
        <end position="362"/>
    </location>
</feature>
<keyword evidence="4 8" id="KW-0812">Transmembrane</keyword>
<keyword evidence="10" id="KW-1185">Reference proteome</keyword>
<evidence type="ECO:0000256" key="1">
    <source>
        <dbReference type="ARBA" id="ARBA00004141"/>
    </source>
</evidence>
<feature type="transmembrane region" description="Helical" evidence="8">
    <location>
        <begin position="70"/>
        <end position="98"/>
    </location>
</feature>
<reference evidence="9 10" key="1">
    <citation type="journal article" date="2018" name="Nat. Ecol. Evol.">
        <title>Pezizomycetes genomes reveal the molecular basis of ectomycorrhizal truffle lifestyle.</title>
        <authorList>
            <person name="Murat C."/>
            <person name="Payen T."/>
            <person name="Noel B."/>
            <person name="Kuo A."/>
            <person name="Morin E."/>
            <person name="Chen J."/>
            <person name="Kohler A."/>
            <person name="Krizsan K."/>
            <person name="Balestrini R."/>
            <person name="Da Silva C."/>
            <person name="Montanini B."/>
            <person name="Hainaut M."/>
            <person name="Levati E."/>
            <person name="Barry K.W."/>
            <person name="Belfiori B."/>
            <person name="Cichocki N."/>
            <person name="Clum A."/>
            <person name="Dockter R.B."/>
            <person name="Fauchery L."/>
            <person name="Guy J."/>
            <person name="Iotti M."/>
            <person name="Le Tacon F."/>
            <person name="Lindquist E.A."/>
            <person name="Lipzen A."/>
            <person name="Malagnac F."/>
            <person name="Mello A."/>
            <person name="Molinier V."/>
            <person name="Miyauchi S."/>
            <person name="Poulain J."/>
            <person name="Riccioni C."/>
            <person name="Rubini A."/>
            <person name="Sitrit Y."/>
            <person name="Splivallo R."/>
            <person name="Traeger S."/>
            <person name="Wang M."/>
            <person name="Zifcakova L."/>
            <person name="Wipf D."/>
            <person name="Zambonelli A."/>
            <person name="Paolocci F."/>
            <person name="Nowrousian M."/>
            <person name="Ottonello S."/>
            <person name="Baldrian P."/>
            <person name="Spatafora J.W."/>
            <person name="Henrissat B."/>
            <person name="Nagy L.G."/>
            <person name="Aury J.M."/>
            <person name="Wincker P."/>
            <person name="Grigoriev I.V."/>
            <person name="Bonfante P."/>
            <person name="Martin F.M."/>
        </authorList>
    </citation>
    <scope>NUCLEOTIDE SEQUENCE [LARGE SCALE GENOMIC DNA]</scope>
    <source>
        <strain evidence="9 10">RN42</strain>
    </source>
</reference>
<feature type="transmembrane region" description="Helical" evidence="8">
    <location>
        <begin position="140"/>
        <end position="159"/>
    </location>
</feature>
<evidence type="ECO:0000256" key="2">
    <source>
        <dbReference type="ARBA" id="ARBA00006727"/>
    </source>
</evidence>
<feature type="compositionally biased region" description="Polar residues" evidence="7">
    <location>
        <begin position="32"/>
        <end position="47"/>
    </location>
</feature>
<sequence length="477" mass="51582">MTHGKNTTVPFLFRQSTKLSNERFDDIDLEQSSDGSEKSSLQGTTPALPSPSLAPVTSTRFIPPDGGRDAWLCVIGGWCCVFVSFGWITCVGTFQNYFQTMALPEYSPQTIAWIPSTEMFMMFALGPVYGKLFDMYGTRFLLIFGTTFHILGLLMMSFSTKYYQFLLAQGVCSSLGASALFCAANNSVGTWFSKRRALALGIVTSGSSLSGAVMTIMIAQLLPRIGFGWTIRIVSLIFLTLCLIAVFTVRSALPHTVSRANAKPFSLWEFIRPFEEPPFLFICLGCFFFFWGVFPPWTFLILQSSYTTTISPHLAIYLVPILNAAGIPGRILPGFLADRCGRFNAVIATTFASSVLVLALWIPSKSVAGTLVFAVGYGFTSGAFISLAVAVMAQISKIEEIGVRMGTLMVCIGFAVLTGSPIGGALVSMGVGLNTVGGLGGRGYVFMQIFSGLSMMVGCGFFVASRIKVGGWTWGKV</sequence>
<feature type="transmembrane region" description="Helical" evidence="8">
    <location>
        <begin position="405"/>
        <end position="431"/>
    </location>
</feature>
<dbReference type="Gene3D" id="1.20.1250.20">
    <property type="entry name" value="MFS general substrate transporter like domains"/>
    <property type="match status" value="1"/>
</dbReference>
<keyword evidence="5 8" id="KW-1133">Transmembrane helix</keyword>
<feature type="transmembrane region" description="Helical" evidence="8">
    <location>
        <begin position="165"/>
        <end position="185"/>
    </location>
</feature>
<evidence type="ECO:0000256" key="4">
    <source>
        <dbReference type="ARBA" id="ARBA00022692"/>
    </source>
</evidence>
<dbReference type="InterPro" id="IPR050327">
    <property type="entry name" value="Proton-linked_MCT"/>
</dbReference>
<keyword evidence="3" id="KW-0813">Transport</keyword>
<organism evidence="9 10">
    <name type="scientific">Ascobolus immersus RN42</name>
    <dbReference type="NCBI Taxonomy" id="1160509"/>
    <lineage>
        <taxon>Eukaryota</taxon>
        <taxon>Fungi</taxon>
        <taxon>Dikarya</taxon>
        <taxon>Ascomycota</taxon>
        <taxon>Pezizomycotina</taxon>
        <taxon>Pezizomycetes</taxon>
        <taxon>Pezizales</taxon>
        <taxon>Ascobolaceae</taxon>
        <taxon>Ascobolus</taxon>
    </lineage>
</organism>
<feature type="transmembrane region" description="Helical" evidence="8">
    <location>
        <begin position="197"/>
        <end position="223"/>
    </location>
</feature>
<feature type="transmembrane region" description="Helical" evidence="8">
    <location>
        <begin position="368"/>
        <end position="393"/>
    </location>
</feature>
<dbReference type="AlphaFoldDB" id="A0A3N4IUI6"/>
<evidence type="ECO:0000256" key="8">
    <source>
        <dbReference type="SAM" id="Phobius"/>
    </source>
</evidence>
<feature type="transmembrane region" description="Helical" evidence="8">
    <location>
        <begin position="110"/>
        <end position="128"/>
    </location>
</feature>
<keyword evidence="6 8" id="KW-0472">Membrane</keyword>
<evidence type="ECO:0000256" key="6">
    <source>
        <dbReference type="ARBA" id="ARBA00023136"/>
    </source>
</evidence>
<dbReference type="InterPro" id="IPR036259">
    <property type="entry name" value="MFS_trans_sf"/>
</dbReference>
<dbReference type="PANTHER" id="PTHR11360">
    <property type="entry name" value="MONOCARBOXYLATE TRANSPORTER"/>
    <property type="match status" value="1"/>
</dbReference>
<evidence type="ECO:0000313" key="9">
    <source>
        <dbReference type="EMBL" id="RPA85254.1"/>
    </source>
</evidence>